<dbReference type="Pfam" id="PF01420">
    <property type="entry name" value="Methylase_S"/>
    <property type="match status" value="2"/>
</dbReference>
<dbReference type="PANTHER" id="PTHR30408:SF12">
    <property type="entry name" value="TYPE I RESTRICTION ENZYME MJAVIII SPECIFICITY SUBUNIT"/>
    <property type="match status" value="1"/>
</dbReference>
<dbReference type="Proteomes" id="UP000655016">
    <property type="component" value="Unassembled WGS sequence"/>
</dbReference>
<keyword evidence="3" id="KW-0238">DNA-binding</keyword>
<feature type="coiled-coil region" evidence="4">
    <location>
        <begin position="191"/>
        <end position="218"/>
    </location>
</feature>
<reference evidence="7" key="1">
    <citation type="journal article" date="2019" name="Int. J. Syst. Evol. Microbiol.">
        <title>The Global Catalogue of Microorganisms (GCM) 10K type strain sequencing project: providing services to taxonomists for standard genome sequencing and annotation.</title>
        <authorList>
            <consortium name="The Broad Institute Genomics Platform"/>
            <consortium name="The Broad Institute Genome Sequencing Center for Infectious Disease"/>
            <person name="Wu L."/>
            <person name="Ma J."/>
        </authorList>
    </citation>
    <scope>NUCLEOTIDE SEQUENCE [LARGE SCALE GENOMIC DNA]</scope>
    <source>
        <strain evidence="7">CGMCC 1.16060</strain>
    </source>
</reference>
<comment type="similarity">
    <text evidence="1">Belongs to the type-I restriction system S methylase family.</text>
</comment>
<dbReference type="EMBL" id="BMKP01000002">
    <property type="protein sequence ID" value="GGF05968.1"/>
    <property type="molecule type" value="Genomic_DNA"/>
</dbReference>
<evidence type="ECO:0000313" key="6">
    <source>
        <dbReference type="EMBL" id="GGF05968.1"/>
    </source>
</evidence>
<evidence type="ECO:0000256" key="2">
    <source>
        <dbReference type="ARBA" id="ARBA00022747"/>
    </source>
</evidence>
<evidence type="ECO:0000259" key="5">
    <source>
        <dbReference type="Pfam" id="PF01420"/>
    </source>
</evidence>
<proteinExistence type="inferred from homology"/>
<comment type="caution">
    <text evidence="6">The sequence shown here is derived from an EMBL/GenBank/DDBJ whole genome shotgun (WGS) entry which is preliminary data.</text>
</comment>
<dbReference type="InterPro" id="IPR000055">
    <property type="entry name" value="Restrct_endonuc_typeI_TRD"/>
</dbReference>
<keyword evidence="2" id="KW-0680">Restriction system</keyword>
<gene>
    <name evidence="6" type="ORF">GCM10011518_14020</name>
</gene>
<dbReference type="RefSeq" id="WP_163393325.1">
    <property type="nucleotide sequence ID" value="NZ_BMKP01000002.1"/>
</dbReference>
<accession>A0ABQ1TX28</accession>
<dbReference type="CDD" id="cd17256">
    <property type="entry name" value="RMtype1_S_EcoJA65PI-TRD1-CR1_like"/>
    <property type="match status" value="1"/>
</dbReference>
<feature type="domain" description="Type I restriction modification DNA specificity" evidence="5">
    <location>
        <begin position="229"/>
        <end position="405"/>
    </location>
</feature>
<evidence type="ECO:0000313" key="7">
    <source>
        <dbReference type="Proteomes" id="UP000655016"/>
    </source>
</evidence>
<evidence type="ECO:0000256" key="3">
    <source>
        <dbReference type="ARBA" id="ARBA00023125"/>
    </source>
</evidence>
<name>A0ABQ1TX28_9FLAO</name>
<feature type="domain" description="Type I restriction modification DNA specificity" evidence="5">
    <location>
        <begin position="22"/>
        <end position="202"/>
    </location>
</feature>
<dbReference type="PANTHER" id="PTHR30408">
    <property type="entry name" value="TYPE-1 RESTRICTION ENZYME ECOKI SPECIFICITY PROTEIN"/>
    <property type="match status" value="1"/>
</dbReference>
<sequence>MANKKLKVSNVPNLRFPGFEGEWEVKKLKNIADKVNSGKTPLGGEAVYTKEGVLFIRSQNVNNDNLELENSTFIPESVNNQMKNSIVNPNDILLNITGASLGRSCVVPNDFKIGNVNQHVCIIRLNKQSNPRFIQPIFSSSKGQTIFNSLQTGSGREGLNFESIKGIKLSIPIPDEQYKIASFLSLIDERISTQNKIIEQLETLIQNFRNQIFKQKIRFKHELGNEFSQWKVYKLRDISDRVLCKNIENNQNVLTISAQLGLISQLDFFNKSVSAKNVSGYYLLKQNDFAYNKSYSKGYPMGAIKRLKKYDKGIVSTLYICFRFNGLINVHFMEQYFESGIQNIEIEKIAQEGARNHGLLNVGVSDFFNIEINLPSIEEQKRIASFLSKIDKKIQTEKAILEQFEKQKKYLLHEMFI</sequence>
<organism evidence="6 7">
    <name type="scientific">Flavobacterium limi</name>
    <dbReference type="NCBI Taxonomy" id="2045105"/>
    <lineage>
        <taxon>Bacteria</taxon>
        <taxon>Pseudomonadati</taxon>
        <taxon>Bacteroidota</taxon>
        <taxon>Flavobacteriia</taxon>
        <taxon>Flavobacteriales</taxon>
        <taxon>Flavobacteriaceae</taxon>
        <taxon>Flavobacterium</taxon>
    </lineage>
</organism>
<dbReference type="SUPFAM" id="SSF116734">
    <property type="entry name" value="DNA methylase specificity domain"/>
    <property type="match status" value="2"/>
</dbReference>
<dbReference type="InterPro" id="IPR044946">
    <property type="entry name" value="Restrct_endonuc_typeI_TRD_sf"/>
</dbReference>
<evidence type="ECO:0000256" key="1">
    <source>
        <dbReference type="ARBA" id="ARBA00010923"/>
    </source>
</evidence>
<keyword evidence="4" id="KW-0175">Coiled coil</keyword>
<dbReference type="InterPro" id="IPR052021">
    <property type="entry name" value="Type-I_RS_S_subunit"/>
</dbReference>
<dbReference type="Gene3D" id="3.90.220.20">
    <property type="entry name" value="DNA methylase specificity domains"/>
    <property type="match status" value="2"/>
</dbReference>
<keyword evidence="7" id="KW-1185">Reference proteome</keyword>
<evidence type="ECO:0000256" key="4">
    <source>
        <dbReference type="SAM" id="Coils"/>
    </source>
</evidence>
<protein>
    <submittedName>
        <fullName evidence="6">Specificity determinant HsdS</fullName>
    </submittedName>
</protein>